<organism evidence="2 3">
    <name type="scientific">Vicia faba</name>
    <name type="common">Broad bean</name>
    <name type="synonym">Faba vulgaris</name>
    <dbReference type="NCBI Taxonomy" id="3906"/>
    <lineage>
        <taxon>Eukaryota</taxon>
        <taxon>Viridiplantae</taxon>
        <taxon>Streptophyta</taxon>
        <taxon>Embryophyta</taxon>
        <taxon>Tracheophyta</taxon>
        <taxon>Spermatophyta</taxon>
        <taxon>Magnoliopsida</taxon>
        <taxon>eudicotyledons</taxon>
        <taxon>Gunneridae</taxon>
        <taxon>Pentapetalae</taxon>
        <taxon>rosids</taxon>
        <taxon>fabids</taxon>
        <taxon>Fabales</taxon>
        <taxon>Fabaceae</taxon>
        <taxon>Papilionoideae</taxon>
        <taxon>50 kb inversion clade</taxon>
        <taxon>NPAAA clade</taxon>
        <taxon>Hologalegina</taxon>
        <taxon>IRL clade</taxon>
        <taxon>Fabeae</taxon>
        <taxon>Vicia</taxon>
    </lineage>
</organism>
<protein>
    <submittedName>
        <fullName evidence="2">Uncharacterized protein</fullName>
    </submittedName>
</protein>
<evidence type="ECO:0000256" key="1">
    <source>
        <dbReference type="SAM" id="SignalP"/>
    </source>
</evidence>
<reference evidence="2 3" key="1">
    <citation type="submission" date="2023-01" db="EMBL/GenBank/DDBJ databases">
        <authorList>
            <person name="Kreplak J."/>
        </authorList>
    </citation>
    <scope>NUCLEOTIDE SEQUENCE [LARGE SCALE GENOMIC DNA]</scope>
</reference>
<dbReference type="AlphaFoldDB" id="A0AAV1AZ27"/>
<dbReference type="Proteomes" id="UP001157006">
    <property type="component" value="Chromosome 5"/>
</dbReference>
<proteinExistence type="predicted"/>
<name>A0AAV1AZ27_VICFA</name>
<evidence type="ECO:0000313" key="2">
    <source>
        <dbReference type="EMBL" id="CAI8615499.1"/>
    </source>
</evidence>
<dbReference type="EMBL" id="OX451740">
    <property type="protein sequence ID" value="CAI8615499.1"/>
    <property type="molecule type" value="Genomic_DNA"/>
</dbReference>
<feature type="signal peptide" evidence="1">
    <location>
        <begin position="1"/>
        <end position="17"/>
    </location>
</feature>
<keyword evidence="3" id="KW-1185">Reference proteome</keyword>
<sequence>MRILSMIFLLRIISVMGCDNICYGLLREVFVEKPDMEYPRLVQIFYANFKYEGIYITSRIGETMIRFTMKEFGAMCKVPANEKTYNVNAPNDSVRFNHVVAIGSFLIKEIRYKKLSLKTKFMKATCCVMHHLMTHVLFPRKESREHQGQPRTIF</sequence>
<gene>
    <name evidence="2" type="ORF">VFH_V181960</name>
</gene>
<feature type="chain" id="PRO_5043381901" evidence="1">
    <location>
        <begin position="18"/>
        <end position="154"/>
    </location>
</feature>
<accession>A0AAV1AZ27</accession>
<evidence type="ECO:0000313" key="3">
    <source>
        <dbReference type="Proteomes" id="UP001157006"/>
    </source>
</evidence>
<keyword evidence="1" id="KW-0732">Signal</keyword>